<accession>A0A803P494</accession>
<dbReference type="Pfam" id="PF07727">
    <property type="entry name" value="RVT_2"/>
    <property type="match status" value="1"/>
</dbReference>
<dbReference type="Proteomes" id="UP000596661">
    <property type="component" value="Chromosome 3"/>
</dbReference>
<evidence type="ECO:0000259" key="1">
    <source>
        <dbReference type="Pfam" id="PF07727"/>
    </source>
</evidence>
<reference evidence="2" key="1">
    <citation type="submission" date="2018-11" db="EMBL/GenBank/DDBJ databases">
        <authorList>
            <person name="Grassa J C."/>
        </authorList>
    </citation>
    <scope>NUCLEOTIDE SEQUENCE [LARGE SCALE GENOMIC DNA]</scope>
</reference>
<evidence type="ECO:0000313" key="2">
    <source>
        <dbReference type="EnsemblPlants" id="cds.evm.model.03.1171"/>
    </source>
</evidence>
<feature type="domain" description="Reverse transcriptase Ty1/copia-type" evidence="1">
    <location>
        <begin position="198"/>
        <end position="332"/>
    </location>
</feature>
<dbReference type="AlphaFoldDB" id="A0A803P494"/>
<proteinExistence type="predicted"/>
<dbReference type="Gramene" id="evm.model.03.1171">
    <property type="protein sequence ID" value="cds.evm.model.03.1171"/>
    <property type="gene ID" value="evm.TU.03.1171"/>
</dbReference>
<keyword evidence="3" id="KW-1185">Reference proteome</keyword>
<dbReference type="PANTHER" id="PTHR11439">
    <property type="entry name" value="GAG-POL-RELATED RETROTRANSPOSON"/>
    <property type="match status" value="1"/>
</dbReference>
<dbReference type="SUPFAM" id="SSF56672">
    <property type="entry name" value="DNA/RNA polymerases"/>
    <property type="match status" value="1"/>
</dbReference>
<dbReference type="EMBL" id="UZAU01000287">
    <property type="status" value="NOT_ANNOTATED_CDS"/>
    <property type="molecule type" value="Genomic_DNA"/>
</dbReference>
<dbReference type="EnsemblPlants" id="evm.model.03.1171">
    <property type="protein sequence ID" value="cds.evm.model.03.1171"/>
    <property type="gene ID" value="evm.TU.03.1171"/>
</dbReference>
<dbReference type="PANTHER" id="PTHR11439:SF455">
    <property type="entry name" value="RLK (RECEPTOR-LIKE PROTEIN KINASE) 8, PUTATIVE-RELATED"/>
    <property type="match status" value="1"/>
</dbReference>
<name>A0A803P494_CANSA</name>
<dbReference type="InterPro" id="IPR013103">
    <property type="entry name" value="RVT_2"/>
</dbReference>
<sequence>MVVPLLTFAGVRRVKVDGRGSHLSSLMRTSLPDWTLHLTPLSTIFLPHKILLHMKEQNPPSLASMKVEPVTTNHNVPILASSSVPVQVPITPASITEAASSSVPAAISEIPTTTTNSAASIHGNIGTQDLTNANLSHNAVATPNQLANSHPMQTRAKSGIHKPKVYMTIKIPKTVKEALQDEQWNKAMSDELLALIQNATYTLVPLPPGREPIGCKWIFRHKENSDGTHNKFKARLVAKGFHQQPGFDFTETFSPVVKPVTIRIFITLALSHGWCIKKLDVNNAFINGDLKEEVYMVQPPGFEVQASPPLVCKLHKALYGLKLAPRACDLKVVTNIITALNIRFSLKELGDLHYFLGIEVNSTPSGLHLSQAKYARDLLIKAQMQEAKPSPTSMTTGVRLSAHGSEPMSDPQLYRSIVGALQYLLITRPDLSFSVNKVCQFMHNPLLTHWLAAKRILRYLSGTISHGLHIKRPIDHDIGAFCDADWATDPDDRRSTSGFTIFFGENIVLGNAKSNKRSPVQALKLNIAAWQAR</sequence>
<organism evidence="2 3">
    <name type="scientific">Cannabis sativa</name>
    <name type="common">Hemp</name>
    <name type="synonym">Marijuana</name>
    <dbReference type="NCBI Taxonomy" id="3483"/>
    <lineage>
        <taxon>Eukaryota</taxon>
        <taxon>Viridiplantae</taxon>
        <taxon>Streptophyta</taxon>
        <taxon>Embryophyta</taxon>
        <taxon>Tracheophyta</taxon>
        <taxon>Spermatophyta</taxon>
        <taxon>Magnoliopsida</taxon>
        <taxon>eudicotyledons</taxon>
        <taxon>Gunneridae</taxon>
        <taxon>Pentapetalae</taxon>
        <taxon>rosids</taxon>
        <taxon>fabids</taxon>
        <taxon>Rosales</taxon>
        <taxon>Cannabaceae</taxon>
        <taxon>Cannabis</taxon>
    </lineage>
</organism>
<protein>
    <recommendedName>
        <fullName evidence="1">Reverse transcriptase Ty1/copia-type domain-containing protein</fullName>
    </recommendedName>
</protein>
<evidence type="ECO:0000313" key="3">
    <source>
        <dbReference type="Proteomes" id="UP000596661"/>
    </source>
</evidence>
<reference evidence="2" key="2">
    <citation type="submission" date="2021-03" db="UniProtKB">
        <authorList>
            <consortium name="EnsemblPlants"/>
        </authorList>
    </citation>
    <scope>IDENTIFICATION</scope>
</reference>
<dbReference type="InterPro" id="IPR043502">
    <property type="entry name" value="DNA/RNA_pol_sf"/>
</dbReference>